<gene>
    <name evidence="2" type="ORF">WM43_02250</name>
    <name evidence="3" type="ORF">WM43_05825</name>
    <name evidence="4" type="ORF">WM43_15015</name>
    <name evidence="5" type="ORF">WM43_16565</name>
    <name evidence="6" type="ORF">WM43_20190</name>
    <name evidence="7" type="ORF">WP3W19E03_06270</name>
    <name evidence="8" type="ORF">WP3W19E03_06780</name>
    <name evidence="9" type="ORF">WP3W19E03_08750</name>
    <name evidence="10" type="ORF">WP3W19E03_11030</name>
    <name evidence="11" type="ORF">WP3W19E03_16330</name>
    <name evidence="12" type="ORF">WP3W19E03_20760</name>
    <name evidence="13" type="ORF">WP3W19E03_20780</name>
    <name evidence="14" type="ORF">WP3W19E03_20890</name>
    <name evidence="15" type="ORF">WP3W19E03_24860</name>
    <name evidence="16" type="ORF">WP3W19E03_28810</name>
    <name evidence="17" type="ORF">WP3W19E03_28960</name>
    <name evidence="18" type="ORF">WP3W19E03_32940</name>
    <name evidence="19" type="ORF">WP3W19E03_43090</name>
</gene>
<dbReference type="GO" id="GO:0003677">
    <property type="term" value="F:DNA binding"/>
    <property type="evidence" value="ECO:0007669"/>
    <property type="project" value="InterPro"/>
</dbReference>
<dbReference type="EMBL" id="AP022038">
    <property type="protein sequence ID" value="BBR41784.1"/>
    <property type="molecule type" value="Genomic_DNA"/>
</dbReference>
<dbReference type="EMBL" id="CP014774">
    <property type="protein sequence ID" value="ANB51583.1"/>
    <property type="molecule type" value="Genomic_DNA"/>
</dbReference>
<evidence type="ECO:0000259" key="1">
    <source>
        <dbReference type="Pfam" id="PF01609"/>
    </source>
</evidence>
<dbReference type="PANTHER" id="PTHR35404">
    <property type="entry name" value="TRANSPOSASE OF TN10"/>
    <property type="match status" value="1"/>
</dbReference>
<dbReference type="SUPFAM" id="SSF53098">
    <property type="entry name" value="Ribonuclease H-like"/>
    <property type="match status" value="1"/>
</dbReference>
<evidence type="ECO:0000313" key="20">
    <source>
        <dbReference type="Proteomes" id="UP000076809"/>
    </source>
</evidence>
<reference evidence="7 21" key="2">
    <citation type="submission" date="2019-12" db="EMBL/GenBank/DDBJ databases">
        <title>complete genome sequences of Aeromonas veronii str. WP3-W19-ESBL-03 isolated from wastewater treatment plant effluent.</title>
        <authorList>
            <person name="Sekizuka T."/>
            <person name="Itokawa K."/>
            <person name="Yatsu K."/>
            <person name="Inamine Y."/>
            <person name="Kuroda M."/>
        </authorList>
    </citation>
    <scope>NUCLEOTIDE SEQUENCE [LARGE SCALE GENOMIC DNA]</scope>
    <source>
        <strain evidence="7 21">WP3-W19-ESBL-03</strain>
    </source>
</reference>
<evidence type="ECO:0000313" key="6">
    <source>
        <dbReference type="EMBL" id="ANB54806.1"/>
    </source>
</evidence>
<dbReference type="EMBL" id="AP022038">
    <property type="protein sequence ID" value="BBR40371.1"/>
    <property type="molecule type" value="Genomic_DNA"/>
</dbReference>
<evidence type="ECO:0000313" key="18">
    <source>
        <dbReference type="EMBL" id="BBR40769.1"/>
    </source>
</evidence>
<dbReference type="EMBL" id="AP022038">
    <property type="protein sequence ID" value="BBR39551.1"/>
    <property type="molecule type" value="Genomic_DNA"/>
</dbReference>
<proteinExistence type="predicted"/>
<dbReference type="AlphaFoldDB" id="A0A162EZ92"/>
<evidence type="ECO:0000313" key="15">
    <source>
        <dbReference type="EMBL" id="BBR39961.1"/>
    </source>
</evidence>
<dbReference type="InterPro" id="IPR047658">
    <property type="entry name" value="IS4-like_transpos"/>
</dbReference>
<dbReference type="NCBIfam" id="NF033591">
    <property type="entry name" value="transpos_IS4_2"/>
    <property type="match status" value="1"/>
</dbReference>
<dbReference type="GO" id="GO:0006313">
    <property type="term" value="P:DNA transposition"/>
    <property type="evidence" value="ECO:0007669"/>
    <property type="project" value="InterPro"/>
</dbReference>
<name>A0A162EZ92_AERVE</name>
<dbReference type="InterPro" id="IPR012337">
    <property type="entry name" value="RNaseH-like_sf"/>
</dbReference>
<evidence type="ECO:0000313" key="10">
    <source>
        <dbReference type="EMBL" id="BBR38578.1"/>
    </source>
</evidence>
<evidence type="ECO:0000313" key="9">
    <source>
        <dbReference type="EMBL" id="BBR38350.1"/>
    </source>
</evidence>
<dbReference type="Gene3D" id="3.90.350.10">
    <property type="entry name" value="Transposase Inhibitor Protein From Tn5, Chain A, domain 1"/>
    <property type="match status" value="1"/>
</dbReference>
<dbReference type="EMBL" id="AP022038">
    <property type="protein sequence ID" value="BBR39564.1"/>
    <property type="molecule type" value="Genomic_DNA"/>
</dbReference>
<evidence type="ECO:0000313" key="8">
    <source>
        <dbReference type="EMBL" id="BBR38153.1"/>
    </source>
</evidence>
<protein>
    <recommendedName>
        <fullName evidence="1">Transposase IS4-like domain-containing protein</fullName>
    </recommendedName>
</protein>
<evidence type="ECO:0000313" key="13">
    <source>
        <dbReference type="EMBL" id="BBR39553.1"/>
    </source>
</evidence>
<evidence type="ECO:0000313" key="19">
    <source>
        <dbReference type="EMBL" id="BBR41784.1"/>
    </source>
</evidence>
<evidence type="ECO:0000313" key="21">
    <source>
        <dbReference type="Proteomes" id="UP000515442"/>
    </source>
</evidence>
<evidence type="ECO:0000313" key="2">
    <source>
        <dbReference type="EMBL" id="ANB51583.1"/>
    </source>
</evidence>
<evidence type="ECO:0000313" key="17">
    <source>
        <dbReference type="EMBL" id="BBR40371.1"/>
    </source>
</evidence>
<dbReference type="EMBL" id="AP022038">
    <property type="protein sequence ID" value="BBR38350.1"/>
    <property type="molecule type" value="Genomic_DNA"/>
</dbReference>
<dbReference type="EMBL" id="AP022038">
    <property type="protein sequence ID" value="BBR38102.1"/>
    <property type="molecule type" value="Genomic_DNA"/>
</dbReference>
<evidence type="ECO:0000313" key="5">
    <source>
        <dbReference type="EMBL" id="ANB54151.1"/>
    </source>
</evidence>
<evidence type="ECO:0000313" key="16">
    <source>
        <dbReference type="EMBL" id="BBR40356.1"/>
    </source>
</evidence>
<dbReference type="RefSeq" id="WP_041204923.1">
    <property type="nucleotide sequence ID" value="NZ_AP022038.1"/>
</dbReference>
<dbReference type="GO" id="GO:0004803">
    <property type="term" value="F:transposase activity"/>
    <property type="evidence" value="ECO:0007669"/>
    <property type="project" value="InterPro"/>
</dbReference>
<dbReference type="EMBL" id="AP022038">
    <property type="protein sequence ID" value="BBR39553.1"/>
    <property type="molecule type" value="Genomic_DNA"/>
</dbReference>
<dbReference type="EMBL" id="CP014774">
    <property type="protein sequence ID" value="ANB54806.1"/>
    <property type="molecule type" value="Genomic_DNA"/>
</dbReference>
<dbReference type="EMBL" id="AP022038">
    <property type="protein sequence ID" value="BBR40356.1"/>
    <property type="molecule type" value="Genomic_DNA"/>
</dbReference>
<evidence type="ECO:0000313" key="3">
    <source>
        <dbReference type="EMBL" id="ANB52217.1"/>
    </source>
</evidence>
<dbReference type="EMBL" id="AP022038">
    <property type="protein sequence ID" value="BBR39108.1"/>
    <property type="molecule type" value="Genomic_DNA"/>
</dbReference>
<evidence type="ECO:0000313" key="7">
    <source>
        <dbReference type="EMBL" id="BBR38102.1"/>
    </source>
</evidence>
<evidence type="ECO:0000313" key="4">
    <source>
        <dbReference type="EMBL" id="ANB53876.1"/>
    </source>
</evidence>
<dbReference type="EMBL" id="CP014774">
    <property type="protein sequence ID" value="ANB53876.1"/>
    <property type="molecule type" value="Genomic_DNA"/>
</dbReference>
<dbReference type="PANTHER" id="PTHR35404:SF8">
    <property type="entry name" value="TRANSPOSASE OF TN10"/>
    <property type="match status" value="1"/>
</dbReference>
<dbReference type="Pfam" id="PF01609">
    <property type="entry name" value="DDE_Tnp_1"/>
    <property type="match status" value="1"/>
</dbReference>
<dbReference type="EMBL" id="CP014774">
    <property type="protein sequence ID" value="ANB54151.1"/>
    <property type="molecule type" value="Genomic_DNA"/>
</dbReference>
<feature type="domain" description="Transposase IS4-like" evidence="1">
    <location>
        <begin position="136"/>
        <end position="301"/>
    </location>
</feature>
<dbReference type="EMBL" id="AP022038">
    <property type="protein sequence ID" value="BBR40769.1"/>
    <property type="molecule type" value="Genomic_DNA"/>
</dbReference>
<evidence type="ECO:0000313" key="11">
    <source>
        <dbReference type="EMBL" id="BBR39108.1"/>
    </source>
</evidence>
<evidence type="ECO:0000313" key="14">
    <source>
        <dbReference type="EMBL" id="BBR39564.1"/>
    </source>
</evidence>
<dbReference type="InterPro" id="IPR002559">
    <property type="entry name" value="Transposase_11"/>
</dbReference>
<organism evidence="7 21">
    <name type="scientific">Aeromonas veronii</name>
    <dbReference type="NCBI Taxonomy" id="654"/>
    <lineage>
        <taxon>Bacteria</taxon>
        <taxon>Pseudomonadati</taxon>
        <taxon>Pseudomonadota</taxon>
        <taxon>Gammaproteobacteria</taxon>
        <taxon>Aeromonadales</taxon>
        <taxon>Aeromonadaceae</taxon>
        <taxon>Aeromonas</taxon>
    </lineage>
</organism>
<evidence type="ECO:0000313" key="12">
    <source>
        <dbReference type="EMBL" id="BBR39551.1"/>
    </source>
</evidence>
<dbReference type="EMBL" id="AP022038">
    <property type="protein sequence ID" value="BBR38153.1"/>
    <property type="molecule type" value="Genomic_DNA"/>
</dbReference>
<reference evidence="2 20" key="1">
    <citation type="journal article" date="2016" name="J. Clin. Microbiol.">
        <title>Detection and Whole-Genome Sequencing of Carbapenemase-Producing Aeromonas hydrophila Isolates from Routine Perirectal Surveillance Culture.</title>
        <authorList>
            <person name="Hughes H.Y."/>
            <person name="Conlan S.P."/>
            <person name="Lau A.F."/>
            <person name="Dekker J.P."/>
            <person name="Michelin A.V."/>
            <person name="Youn J.H."/>
            <person name="Henderson D.K."/>
            <person name="Frank K.M."/>
            <person name="Segre J.A."/>
            <person name="Palmore T.N."/>
        </authorList>
    </citation>
    <scope>NUCLEOTIDE SEQUENCE [LARGE SCALE GENOMIC DNA]</scope>
    <source>
        <strain evidence="2 20">AVNIH1</strain>
    </source>
</reference>
<dbReference type="EMBL" id="CP014774">
    <property type="protein sequence ID" value="ANB52217.1"/>
    <property type="molecule type" value="Genomic_DNA"/>
</dbReference>
<dbReference type="EMBL" id="AP022038">
    <property type="protein sequence ID" value="BBR39961.1"/>
    <property type="molecule type" value="Genomic_DNA"/>
</dbReference>
<dbReference type="Proteomes" id="UP000515442">
    <property type="component" value="Chromosome"/>
</dbReference>
<dbReference type="Proteomes" id="UP000076809">
    <property type="component" value="Chromosome"/>
</dbReference>
<accession>A0A162EZ92</accession>
<sequence length="380" mass="43250">MFNHELILNHIDDIFGQDMHAKRVLSLANATLGVIESGSLAIHAIGSGLSLANGLERKHAVKQVDRLLTNTKLNVWSLFDDWVPYVVGERTEIVVSMDWTEFDADDHSTLVISLQTNHGRSTPLLWKTHRKSLLKGQRNAHEKELLTKLKQTLPEGIFVTVVADRGFGYMELFERLEQELGFAYLIRFKGNVLVGYPGVEQVPARDWLTPTGRTRTLKAVELTGQRQPVERVYCCHKSGMKDAWFLASNRTDLSAAKALQLYGQRWGIETSFRDIKDYKFGMGMGDVHISNPVRRDRLFLFSALAIVLLTLLGKAGDSVGLERTIKVNTSKSRTYSFFRQGVIYYQLLPKMKEANAVLLMDKFIYYLKQHRLYTRTLGII</sequence>
<dbReference type="EMBL" id="AP022038">
    <property type="protein sequence ID" value="BBR38578.1"/>
    <property type="molecule type" value="Genomic_DNA"/>
</dbReference>